<dbReference type="AlphaFoldDB" id="A0A840URI2"/>
<evidence type="ECO:0000313" key="2">
    <source>
        <dbReference type="Proteomes" id="UP000539642"/>
    </source>
</evidence>
<keyword evidence="2" id="KW-1185">Reference proteome</keyword>
<accession>A0A840URI2</accession>
<sequence length="74" mass="8782">MKKQKLELTWIGKEERPRLEPRILLEDQELSYHAGHRVTEADLFDNRLIFGDNLLALKALEQEFTGKVKWYPSK</sequence>
<dbReference type="EMBL" id="JACHEO010000016">
    <property type="protein sequence ID" value="MBB5348827.1"/>
    <property type="molecule type" value="Genomic_DNA"/>
</dbReference>
<protein>
    <submittedName>
        <fullName evidence="1">Uncharacterized protein</fullName>
    </submittedName>
</protein>
<reference evidence="1 2" key="1">
    <citation type="submission" date="2020-08" db="EMBL/GenBank/DDBJ databases">
        <title>Genomic Encyclopedia of Type Strains, Phase IV (KMG-IV): sequencing the most valuable type-strain genomes for metagenomic binning, comparative biology and taxonomic classification.</title>
        <authorList>
            <person name="Goeker M."/>
        </authorList>
    </citation>
    <scope>NUCLEOTIDE SEQUENCE [LARGE SCALE GENOMIC DNA]</scope>
    <source>
        <strain evidence="1 2">DSM 28570</strain>
    </source>
</reference>
<name>A0A840URI2_9BACT</name>
<proteinExistence type="predicted"/>
<organism evidence="1 2">
    <name type="scientific">Desulfoprunum benzoelyticum</name>
    <dbReference type="NCBI Taxonomy" id="1506996"/>
    <lineage>
        <taxon>Bacteria</taxon>
        <taxon>Pseudomonadati</taxon>
        <taxon>Thermodesulfobacteriota</taxon>
        <taxon>Desulfobulbia</taxon>
        <taxon>Desulfobulbales</taxon>
        <taxon>Desulfobulbaceae</taxon>
        <taxon>Desulfoprunum</taxon>
    </lineage>
</organism>
<gene>
    <name evidence="1" type="ORF">HNQ81_002568</name>
</gene>
<evidence type="ECO:0000313" key="1">
    <source>
        <dbReference type="EMBL" id="MBB5348827.1"/>
    </source>
</evidence>
<comment type="caution">
    <text evidence="1">The sequence shown here is derived from an EMBL/GenBank/DDBJ whole genome shotgun (WGS) entry which is preliminary data.</text>
</comment>
<dbReference type="Proteomes" id="UP000539642">
    <property type="component" value="Unassembled WGS sequence"/>
</dbReference>